<protein>
    <submittedName>
        <fullName evidence="3">Uncharacterized protein</fullName>
    </submittedName>
</protein>
<keyword evidence="2" id="KW-0472">Membrane</keyword>
<name>A0A4U0WFV9_9PEZI</name>
<keyword evidence="2" id="KW-0812">Transmembrane</keyword>
<keyword evidence="2" id="KW-1133">Transmembrane helix</keyword>
<organism evidence="3 4">
    <name type="scientific">Cryomyces minteri</name>
    <dbReference type="NCBI Taxonomy" id="331657"/>
    <lineage>
        <taxon>Eukaryota</taxon>
        <taxon>Fungi</taxon>
        <taxon>Dikarya</taxon>
        <taxon>Ascomycota</taxon>
        <taxon>Pezizomycotina</taxon>
        <taxon>Dothideomycetes</taxon>
        <taxon>Dothideomycetes incertae sedis</taxon>
        <taxon>Cryomyces</taxon>
    </lineage>
</organism>
<gene>
    <name evidence="3" type="ORF">B0A49_10691</name>
</gene>
<reference evidence="3 4" key="1">
    <citation type="submission" date="2017-03" db="EMBL/GenBank/DDBJ databases">
        <title>Genomes of endolithic fungi from Antarctica.</title>
        <authorList>
            <person name="Coleine C."/>
            <person name="Masonjones S."/>
            <person name="Stajich J.E."/>
        </authorList>
    </citation>
    <scope>NUCLEOTIDE SEQUENCE [LARGE SCALE GENOMIC DNA]</scope>
    <source>
        <strain evidence="3 4">CCFEE 5187</strain>
    </source>
</reference>
<dbReference type="STRING" id="331657.A0A4U0WFV9"/>
<dbReference type="OrthoDB" id="1562405at2759"/>
<feature type="transmembrane region" description="Helical" evidence="2">
    <location>
        <begin position="12"/>
        <end position="34"/>
    </location>
</feature>
<feature type="non-terminal residue" evidence="3">
    <location>
        <position position="901"/>
    </location>
</feature>
<feature type="region of interest" description="Disordered" evidence="1">
    <location>
        <begin position="110"/>
        <end position="143"/>
    </location>
</feature>
<feature type="compositionally biased region" description="Low complexity" evidence="1">
    <location>
        <begin position="743"/>
        <end position="754"/>
    </location>
</feature>
<dbReference type="PANTHER" id="PTHR15678:SF6">
    <property type="entry name" value="BRIDGE-LIKE LIPID TRANSFER PROTEIN FAMILY MEMBER 2"/>
    <property type="match status" value="1"/>
</dbReference>
<dbReference type="PANTHER" id="PTHR15678">
    <property type="entry name" value="ANTIGEN MLAA-22-RELATED"/>
    <property type="match status" value="1"/>
</dbReference>
<evidence type="ECO:0000313" key="4">
    <source>
        <dbReference type="Proteomes" id="UP000308768"/>
    </source>
</evidence>
<sequence length="901" mass="100710">MNVQSQQKRLRLPSFLLGLLVLVYFSTFVFFAILRIVTGISIQRIGPSGLRRIHFTLREGVRVDIRGLGLSIHRPTFAQPTWFSVILSELQVTIDLKTLGGKARKRGSLDKKINGSAHKPNGSADTESNISSEDEKADNPGACVQRSRTWERLTELKEKIKRLHRKIQWIRMVDLVATTSTCVVLDVGSIQVGNFTMTVDTRRATVDRSRLFQHKKASPESQQPAQWLFVVRGLLFTPEGRDSMEILDYFTLNVHGLLYKQLEGLRDASVAVKLGRLNLPYDDIKACVDRATRQRIIYRRRGTDSSETNIAVTDTLGELVVPKSREEVIAQTVSDSKEFISSTLRGIQEIQFAVSFFGFSKDIRVVEASGLPVYLNMSMKEVGFDLLRMDPKSPAHRMYFSPKDIAHQALIAANSISVGIDDGHAHPERLMYIPMVTATLRTTLPSKTIQPSKGKDARERNTNMLFANLVCTSPSIDLDPSHLPLVLQLLKSRGNSDLSERKPHTKRDLISRLLPKASIKVSVHEPVVRVSLPPMNPRSKGTDDFDLLISSMTSIAIEVESSHSADGDLHYSLGSHLRVTSHQLYYQTASAEKHNLLMTEILDLRTQFSASPEIAVAAVGSFQTFSIYLVRPEICEGLRQIVGQLRSGALLERDRTHGSAHKPSFLRTLPPWLVNFQLHGSDFNFEVAGVDGEVSPQARGFALHLESWTADYKAHKDETPEPVSRRRSSIRRMSKTEGLSNHSPSASPSRKPSSVADGRRLAVHVHEFEGFVIESDDSWEPEPFVSLPRFEVAFTTSTDHQGPVFHVNSHAKSLYIHYSLYRHFAVGMATMVLRRTFVNPLTKQRRVDKHPPSGDHLAVPGADNTDNSRGSVAHEITTVDFKAAFIQVKATMPADPPLMIQ</sequence>
<evidence type="ECO:0000313" key="3">
    <source>
        <dbReference type="EMBL" id="TKA61318.1"/>
    </source>
</evidence>
<evidence type="ECO:0000256" key="2">
    <source>
        <dbReference type="SAM" id="Phobius"/>
    </source>
</evidence>
<dbReference type="EMBL" id="NAJN01001764">
    <property type="protein sequence ID" value="TKA61318.1"/>
    <property type="molecule type" value="Genomic_DNA"/>
</dbReference>
<feature type="region of interest" description="Disordered" evidence="1">
    <location>
        <begin position="845"/>
        <end position="869"/>
    </location>
</feature>
<dbReference type="InterPro" id="IPR045167">
    <property type="entry name" value="Hobbit"/>
</dbReference>
<keyword evidence="4" id="KW-1185">Reference proteome</keyword>
<feature type="region of interest" description="Disordered" evidence="1">
    <location>
        <begin position="714"/>
        <end position="756"/>
    </location>
</feature>
<dbReference type="AlphaFoldDB" id="A0A4U0WFV9"/>
<proteinExistence type="predicted"/>
<evidence type="ECO:0000256" key="1">
    <source>
        <dbReference type="SAM" id="MobiDB-lite"/>
    </source>
</evidence>
<comment type="caution">
    <text evidence="3">The sequence shown here is derived from an EMBL/GenBank/DDBJ whole genome shotgun (WGS) entry which is preliminary data.</text>
</comment>
<dbReference type="Proteomes" id="UP000308768">
    <property type="component" value="Unassembled WGS sequence"/>
</dbReference>
<accession>A0A4U0WFV9</accession>